<keyword evidence="2" id="KW-1185">Reference proteome</keyword>
<sequence>MQFQRKEAEDGHPYRRDYLRWVAVVHVAEKAMGCMPPSLHLHKLNPHILADDGVPMFLSTEHVPHRMNSAFVACTACGIGGSNAHAILWGRACARQVKMEKAVQAEEVLSFWPGGGGELDPACENVTSTTFSSKWHSVLDLPREDLQKVLLCRCTEDIMPFDMCSTL</sequence>
<dbReference type="AlphaFoldDB" id="A0A812PPQ0"/>
<name>A0A812PPQ0_9DINO</name>
<organism evidence="1 2">
    <name type="scientific">Symbiodinium natans</name>
    <dbReference type="NCBI Taxonomy" id="878477"/>
    <lineage>
        <taxon>Eukaryota</taxon>
        <taxon>Sar</taxon>
        <taxon>Alveolata</taxon>
        <taxon>Dinophyceae</taxon>
        <taxon>Suessiales</taxon>
        <taxon>Symbiodiniaceae</taxon>
        <taxon>Symbiodinium</taxon>
    </lineage>
</organism>
<comment type="caution">
    <text evidence="1">The sequence shown here is derived from an EMBL/GenBank/DDBJ whole genome shotgun (WGS) entry which is preliminary data.</text>
</comment>
<dbReference type="Gene3D" id="3.40.47.10">
    <property type="match status" value="1"/>
</dbReference>
<dbReference type="OrthoDB" id="418624at2759"/>
<reference evidence="1" key="1">
    <citation type="submission" date="2021-02" db="EMBL/GenBank/DDBJ databases">
        <authorList>
            <person name="Dougan E. K."/>
            <person name="Rhodes N."/>
            <person name="Thang M."/>
            <person name="Chan C."/>
        </authorList>
    </citation>
    <scope>NUCLEOTIDE SEQUENCE</scope>
</reference>
<gene>
    <name evidence="1" type="primary">eryA</name>
    <name evidence="1" type="ORF">SNAT2548_LOCUS20181</name>
</gene>
<protein>
    <submittedName>
        <fullName evidence="1">EryA protein</fullName>
    </submittedName>
</protein>
<dbReference type="InterPro" id="IPR016039">
    <property type="entry name" value="Thiolase-like"/>
</dbReference>
<accession>A0A812PPQ0</accession>
<dbReference type="Proteomes" id="UP000604046">
    <property type="component" value="Unassembled WGS sequence"/>
</dbReference>
<dbReference type="GO" id="GO:0016746">
    <property type="term" value="F:acyltransferase activity"/>
    <property type="evidence" value="ECO:0007669"/>
    <property type="project" value="InterPro"/>
</dbReference>
<dbReference type="SUPFAM" id="SSF53901">
    <property type="entry name" value="Thiolase-like"/>
    <property type="match status" value="1"/>
</dbReference>
<evidence type="ECO:0000313" key="1">
    <source>
        <dbReference type="EMBL" id="CAE7370068.1"/>
    </source>
</evidence>
<evidence type="ECO:0000313" key="2">
    <source>
        <dbReference type="Proteomes" id="UP000604046"/>
    </source>
</evidence>
<dbReference type="EMBL" id="CAJNDS010002202">
    <property type="protein sequence ID" value="CAE7370068.1"/>
    <property type="molecule type" value="Genomic_DNA"/>
</dbReference>
<proteinExistence type="predicted"/>